<dbReference type="Pfam" id="PF02755">
    <property type="entry name" value="RPEL"/>
    <property type="match status" value="1"/>
</dbReference>
<keyword evidence="5" id="KW-0677">Repeat</keyword>
<evidence type="ECO:0000256" key="6">
    <source>
        <dbReference type="ARBA" id="ARBA00022902"/>
    </source>
</evidence>
<evidence type="ECO:0000256" key="9">
    <source>
        <dbReference type="PROSITE-ProRule" id="PRU00401"/>
    </source>
</evidence>
<feature type="compositionally biased region" description="Basic residues" evidence="11">
    <location>
        <begin position="43"/>
        <end position="55"/>
    </location>
</feature>
<feature type="compositionally biased region" description="Basic and acidic residues" evidence="11">
    <location>
        <begin position="95"/>
        <end position="106"/>
    </location>
</feature>
<keyword evidence="6 10" id="KW-0524">Neurogenesis</keyword>
<dbReference type="GO" id="GO:0030036">
    <property type="term" value="P:actin cytoskeleton organization"/>
    <property type="evidence" value="ECO:0007669"/>
    <property type="project" value="UniProtKB-UniRule"/>
</dbReference>
<keyword evidence="8 10" id="KW-0966">Cell projection</keyword>
<dbReference type="OrthoDB" id="5563016at2759"/>
<proteinExistence type="inferred from homology"/>
<feature type="repeat" description="RPEL" evidence="9">
    <location>
        <begin position="73"/>
        <end position="98"/>
    </location>
</feature>
<feature type="compositionally biased region" description="Polar residues" evidence="11">
    <location>
        <begin position="1"/>
        <end position="10"/>
    </location>
</feature>
<dbReference type="InterPro" id="IPR004018">
    <property type="entry name" value="RPEL_repeat"/>
</dbReference>
<comment type="similarity">
    <text evidence="1 10">Belongs to the phosphatase and actin regulator family.</text>
</comment>
<dbReference type="GO" id="GO:0003779">
    <property type="term" value="F:actin binding"/>
    <property type="evidence" value="ECO:0007669"/>
    <property type="project" value="UniProtKB-UniRule"/>
</dbReference>
<evidence type="ECO:0000256" key="1">
    <source>
        <dbReference type="ARBA" id="ARBA00009795"/>
    </source>
</evidence>
<dbReference type="GO" id="GO:0030027">
    <property type="term" value="C:lamellipodium"/>
    <property type="evidence" value="ECO:0007669"/>
    <property type="project" value="UniProtKB-SubCell"/>
</dbReference>
<dbReference type="GO" id="GO:0048484">
    <property type="term" value="P:enteric nervous system development"/>
    <property type="evidence" value="ECO:0007669"/>
    <property type="project" value="UniProtKB-UniRule"/>
</dbReference>
<keyword evidence="7 10" id="KW-0009">Actin-binding</keyword>
<evidence type="ECO:0000313" key="12">
    <source>
        <dbReference type="EMBL" id="KAI1901705.1"/>
    </source>
</evidence>
<evidence type="ECO:0000256" key="3">
    <source>
        <dbReference type="ARBA" id="ARBA00022473"/>
    </source>
</evidence>
<dbReference type="GO" id="GO:0061386">
    <property type="term" value="P:closure of optic fissure"/>
    <property type="evidence" value="ECO:0007669"/>
    <property type="project" value="UniProtKB-UniRule"/>
</dbReference>
<evidence type="ECO:0000256" key="5">
    <source>
        <dbReference type="ARBA" id="ARBA00022737"/>
    </source>
</evidence>
<dbReference type="PANTHER" id="PTHR12751:SF4">
    <property type="entry name" value="PHOSPHATASE AND ACTIN REGULATOR 4"/>
    <property type="match status" value="1"/>
</dbReference>
<dbReference type="GO" id="GO:0001843">
    <property type="term" value="P:neural tube closure"/>
    <property type="evidence" value="ECO:0007669"/>
    <property type="project" value="UniProtKB-UniRule"/>
</dbReference>
<comment type="caution">
    <text evidence="12">The sequence shown here is derived from an EMBL/GenBank/DDBJ whole genome shotgun (WGS) entry which is preliminary data.</text>
</comment>
<dbReference type="EMBL" id="JAERUA010000003">
    <property type="protein sequence ID" value="KAI1901705.1"/>
    <property type="molecule type" value="Genomic_DNA"/>
</dbReference>
<comment type="subunit">
    <text evidence="2 10">Binds PPP1CA and actin.</text>
</comment>
<dbReference type="PROSITE" id="PS51073">
    <property type="entry name" value="RPEL"/>
    <property type="match status" value="1"/>
</dbReference>
<keyword evidence="13" id="KW-1185">Reference proteome</keyword>
<keyword evidence="3 10" id="KW-0217">Developmental protein</keyword>
<dbReference type="GO" id="GO:0008157">
    <property type="term" value="F:protein phosphatase 1 binding"/>
    <property type="evidence" value="ECO:0007669"/>
    <property type="project" value="UniProtKB-UniRule"/>
</dbReference>
<evidence type="ECO:0000256" key="2">
    <source>
        <dbReference type="ARBA" id="ARBA00011844"/>
    </source>
</evidence>
<organism evidence="12 13">
    <name type="scientific">Albula goreensis</name>
    <dbReference type="NCBI Taxonomy" id="1534307"/>
    <lineage>
        <taxon>Eukaryota</taxon>
        <taxon>Metazoa</taxon>
        <taxon>Chordata</taxon>
        <taxon>Craniata</taxon>
        <taxon>Vertebrata</taxon>
        <taxon>Euteleostomi</taxon>
        <taxon>Actinopterygii</taxon>
        <taxon>Neopterygii</taxon>
        <taxon>Teleostei</taxon>
        <taxon>Albuliformes</taxon>
        <taxon>Albulidae</taxon>
        <taxon>Albula</taxon>
    </lineage>
</organism>
<evidence type="ECO:0000256" key="7">
    <source>
        <dbReference type="ARBA" id="ARBA00023203"/>
    </source>
</evidence>
<comment type="function">
    <text evidence="10">Regulator of protein phosphatase 1 (PP1) required for neural tube and optic fissure closure, and enteric neural crest cell (ENCCs) migration during development. Acts as an activator of PP1. During neural tube closure, localizes to the ventral neural tube and activates PP1, leading to down-regulate cell proliferation within cranial neural tissue and the neural retina. Also acts as a regulator of migration of enteric neural crest cells (ENCCs) by activating PP1, leading to repression of the integrin signaling through the rho/rock pathway.</text>
</comment>
<keyword evidence="4 10" id="KW-0963">Cytoplasm</keyword>
<evidence type="ECO:0000256" key="8">
    <source>
        <dbReference type="ARBA" id="ARBA00023273"/>
    </source>
</evidence>
<evidence type="ECO:0000256" key="11">
    <source>
        <dbReference type="SAM" id="MobiDB-lite"/>
    </source>
</evidence>
<dbReference type="GO" id="GO:2001045">
    <property type="term" value="P:negative regulation of integrin-mediated signaling pathway"/>
    <property type="evidence" value="ECO:0007669"/>
    <property type="project" value="UniProtKB-UniRule"/>
</dbReference>
<name>A0A8T3E4Y5_9TELE</name>
<dbReference type="AlphaFoldDB" id="A0A8T3E4Y5"/>
<comment type="subcellular location">
    <subcellularLocation>
        <location evidence="10">Cytoplasm</location>
    </subcellularLocation>
    <subcellularLocation>
        <location evidence="10">Cell projection</location>
        <location evidence="10">Lamellipodium</location>
    </subcellularLocation>
</comment>
<accession>A0A8T3E4Y5</accession>
<evidence type="ECO:0000313" key="13">
    <source>
        <dbReference type="Proteomes" id="UP000829720"/>
    </source>
</evidence>
<evidence type="ECO:0000256" key="10">
    <source>
        <dbReference type="RuleBase" id="RU367131"/>
    </source>
</evidence>
<dbReference type="GO" id="GO:0007266">
    <property type="term" value="P:Rho protein signal transduction"/>
    <property type="evidence" value="ECO:0007669"/>
    <property type="project" value="UniProtKB-UniRule"/>
</dbReference>
<dbReference type="PANTHER" id="PTHR12751">
    <property type="entry name" value="PHOSPHATASE AND ACTIN REGULATOR PHACTR"/>
    <property type="match status" value="1"/>
</dbReference>
<evidence type="ECO:0000256" key="4">
    <source>
        <dbReference type="ARBA" id="ARBA00022490"/>
    </source>
</evidence>
<dbReference type="GO" id="GO:0005737">
    <property type="term" value="C:cytoplasm"/>
    <property type="evidence" value="ECO:0007669"/>
    <property type="project" value="UniProtKB-SubCell"/>
</dbReference>
<protein>
    <recommendedName>
        <fullName evidence="10">Phosphatase and actin regulator 4</fullName>
    </recommendedName>
</protein>
<dbReference type="Proteomes" id="UP000829720">
    <property type="component" value="Unassembled WGS sequence"/>
</dbReference>
<dbReference type="GO" id="GO:0001755">
    <property type="term" value="P:neural crest cell migration"/>
    <property type="evidence" value="ECO:0007669"/>
    <property type="project" value="UniProtKB-UniRule"/>
</dbReference>
<sequence>MGQTDSTELTAQEPAPRSDDEVDRPRSRTGSEEGNSERSSPPTKRKGKLFGKLFKPWKWKKKKPSEKFQETSEVLERKMSVRKPRQELIEKGLLKEIPENDNEHINSSKAPHMRNGHMGPEGTAPGLDPGRHGRILKPG</sequence>
<feature type="region of interest" description="Disordered" evidence="11">
    <location>
        <begin position="95"/>
        <end position="139"/>
    </location>
</feature>
<dbReference type="GO" id="GO:0051726">
    <property type="term" value="P:regulation of cell cycle"/>
    <property type="evidence" value="ECO:0007669"/>
    <property type="project" value="UniProtKB-UniRule"/>
</dbReference>
<reference evidence="12" key="1">
    <citation type="submission" date="2021-01" db="EMBL/GenBank/DDBJ databases">
        <authorList>
            <person name="Zahm M."/>
            <person name="Roques C."/>
            <person name="Cabau C."/>
            <person name="Klopp C."/>
            <person name="Donnadieu C."/>
            <person name="Jouanno E."/>
            <person name="Lampietro C."/>
            <person name="Louis A."/>
            <person name="Herpin A."/>
            <person name="Echchiki A."/>
            <person name="Berthelot C."/>
            <person name="Parey E."/>
            <person name="Roest-Crollius H."/>
            <person name="Braasch I."/>
            <person name="Postlethwait J."/>
            <person name="Bobe J."/>
            <person name="Montfort J."/>
            <person name="Bouchez O."/>
            <person name="Begum T."/>
            <person name="Mejri S."/>
            <person name="Adams A."/>
            <person name="Chen W.-J."/>
            <person name="Guiguen Y."/>
        </authorList>
    </citation>
    <scope>NUCLEOTIDE SEQUENCE</scope>
    <source>
        <tissue evidence="12">Blood</tissue>
    </source>
</reference>
<feature type="compositionally biased region" description="Basic and acidic residues" evidence="11">
    <location>
        <begin position="16"/>
        <end position="31"/>
    </location>
</feature>
<gene>
    <name evidence="12" type="ORF">AGOR_G00037140</name>
</gene>
<dbReference type="GO" id="GO:0072542">
    <property type="term" value="F:protein phosphatase activator activity"/>
    <property type="evidence" value="ECO:0007669"/>
    <property type="project" value="UniProtKB-UniRule"/>
</dbReference>
<feature type="region of interest" description="Disordered" evidence="11">
    <location>
        <begin position="1"/>
        <end position="55"/>
    </location>
</feature>